<dbReference type="Gene3D" id="3.40.50.1820">
    <property type="entry name" value="alpha/beta hydrolase"/>
    <property type="match status" value="1"/>
</dbReference>
<dbReference type="HOGENOM" id="CLU_020336_29_1_6"/>
<dbReference type="PRINTS" id="PR00111">
    <property type="entry name" value="ABHYDROLASE"/>
</dbReference>
<evidence type="ECO:0000259" key="1">
    <source>
        <dbReference type="Pfam" id="PF12697"/>
    </source>
</evidence>
<protein>
    <recommendedName>
        <fullName evidence="1">AB hydrolase-1 domain-containing protein</fullName>
    </recommendedName>
</protein>
<dbReference type="EMBL" id="AP013068">
    <property type="protein sequence ID" value="BAN46471.1"/>
    <property type="molecule type" value="Genomic_DNA"/>
</dbReference>
<dbReference type="RefSeq" id="WP_016490673.1">
    <property type="nucleotide sequence ID" value="NC_021499.1"/>
</dbReference>
<proteinExistence type="predicted"/>
<feature type="domain" description="AB hydrolase-1" evidence="1">
    <location>
        <begin position="10"/>
        <end position="228"/>
    </location>
</feature>
<dbReference type="InterPro" id="IPR000073">
    <property type="entry name" value="AB_hydrolase_1"/>
</dbReference>
<gene>
    <name evidence="2" type="ORF">PCA10_07390</name>
</gene>
<name>S6AR91_METRE</name>
<dbReference type="STRING" id="1245471.PCA10_07390"/>
<dbReference type="eggNOG" id="COG2267">
    <property type="taxonomic scope" value="Bacteria"/>
</dbReference>
<keyword evidence="3" id="KW-1185">Reference proteome</keyword>
<dbReference type="InterPro" id="IPR029058">
    <property type="entry name" value="AB_hydrolase_fold"/>
</dbReference>
<reference evidence="2 3" key="1">
    <citation type="journal article" date="2013" name="Genome Announc.">
        <title>Complete Genome Sequence of the Carbazole Degrader Pseudomonas resinovorans Strain CA10 (NBRC 106553).</title>
        <authorList>
            <person name="Shintani M."/>
            <person name="Hosoyama A."/>
            <person name="Ohji S."/>
            <person name="Tsuchikane K."/>
            <person name="Takarada H."/>
            <person name="Yamazoe A."/>
            <person name="Fujita N."/>
            <person name="Nojiri H."/>
        </authorList>
    </citation>
    <scope>NUCLEOTIDE SEQUENCE [LARGE SCALE GENOMIC DNA]</scope>
    <source>
        <strain evidence="2 3">NBRC 106553</strain>
    </source>
</reference>
<dbReference type="SUPFAM" id="SSF53474">
    <property type="entry name" value="alpha/beta-Hydrolases"/>
    <property type="match status" value="1"/>
</dbReference>
<organism evidence="2 3">
    <name type="scientific">Metapseudomonas resinovorans NBRC 106553</name>
    <dbReference type="NCBI Taxonomy" id="1245471"/>
    <lineage>
        <taxon>Bacteria</taxon>
        <taxon>Pseudomonadati</taxon>
        <taxon>Pseudomonadota</taxon>
        <taxon>Gammaproteobacteria</taxon>
        <taxon>Pseudomonadales</taxon>
        <taxon>Pseudomonadaceae</taxon>
        <taxon>Metapseudomonas</taxon>
    </lineage>
</organism>
<dbReference type="PANTHER" id="PTHR43798:SF29">
    <property type="entry name" value="AB HYDROLASE-1 DOMAIN-CONTAINING PROTEIN"/>
    <property type="match status" value="1"/>
</dbReference>
<dbReference type="KEGG" id="pre:PCA10_07390"/>
<dbReference type="PANTHER" id="PTHR43798">
    <property type="entry name" value="MONOACYLGLYCEROL LIPASE"/>
    <property type="match status" value="1"/>
</dbReference>
<dbReference type="InterPro" id="IPR050266">
    <property type="entry name" value="AB_hydrolase_sf"/>
</dbReference>
<dbReference type="PATRIC" id="fig|1245471.3.peg.749"/>
<accession>S6AR91</accession>
<evidence type="ECO:0000313" key="3">
    <source>
        <dbReference type="Proteomes" id="UP000015503"/>
    </source>
</evidence>
<dbReference type="Proteomes" id="UP000015503">
    <property type="component" value="Chromosome"/>
</dbReference>
<evidence type="ECO:0000313" key="2">
    <source>
        <dbReference type="EMBL" id="BAN46471.1"/>
    </source>
</evidence>
<sequence>MTPIEHPSLLLLPGLLCDARLWRDQVEGLADLASVSIADLSGADSIPELASSVLAQAPTGRFALAGLSMGGYVALEIMRQAPERILALALLDTSARPDTPEATEGRLKLMQLAETNFPAVPHSLLPKLVHPAHQEDASIVGLIVSMANSLGKDAFLRQQRAMIGRVDSRGSLLLVQCPTLVLCGREDELTPVALHQELAAGIRGAKLVVVEACGHLSTLDQPPEVTAALRQWVSALES</sequence>
<dbReference type="AlphaFoldDB" id="S6AR91"/>
<dbReference type="Pfam" id="PF12697">
    <property type="entry name" value="Abhydrolase_6"/>
    <property type="match status" value="1"/>
</dbReference>